<accession>A0A7L1NLK7</accession>
<keyword evidence="1" id="KW-0479">Metal-binding</keyword>
<dbReference type="OrthoDB" id="9386882at2759"/>
<dbReference type="Gene3D" id="1.10.1200.30">
    <property type="match status" value="1"/>
</dbReference>
<dbReference type="Gene3D" id="4.10.60.10">
    <property type="entry name" value="Zinc finger, CCHC-type"/>
    <property type="match status" value="1"/>
</dbReference>
<dbReference type="AlphaFoldDB" id="A0A7L1NLK7"/>
<feature type="non-terminal residue" evidence="3">
    <location>
        <position position="1"/>
    </location>
</feature>
<evidence type="ECO:0000259" key="2">
    <source>
        <dbReference type="PROSITE" id="PS50158"/>
    </source>
</evidence>
<dbReference type="InterPro" id="IPR036875">
    <property type="entry name" value="Znf_CCHC_sf"/>
</dbReference>
<organism evidence="3 4">
    <name type="scientific">Rhinopomastus cyanomelas</name>
    <name type="common">Common scimitarbill</name>
    <dbReference type="NCBI Taxonomy" id="113115"/>
    <lineage>
        <taxon>Eukaryota</taxon>
        <taxon>Metazoa</taxon>
        <taxon>Chordata</taxon>
        <taxon>Craniata</taxon>
        <taxon>Vertebrata</taxon>
        <taxon>Euteleostomi</taxon>
        <taxon>Archelosauria</taxon>
        <taxon>Archosauria</taxon>
        <taxon>Dinosauria</taxon>
        <taxon>Saurischia</taxon>
        <taxon>Theropoda</taxon>
        <taxon>Coelurosauria</taxon>
        <taxon>Aves</taxon>
        <taxon>Neognathae</taxon>
        <taxon>Neoaves</taxon>
        <taxon>Telluraves</taxon>
        <taxon>Coraciimorphae</taxon>
        <taxon>Bucerotiformes</taxon>
        <taxon>Rhinopomastidae</taxon>
        <taxon>Rhinopomastus</taxon>
    </lineage>
</organism>
<dbReference type="Pfam" id="PF00098">
    <property type="entry name" value="zf-CCHC"/>
    <property type="match status" value="1"/>
</dbReference>
<sequence length="70" mass="7849">NEDCKRLLRSLPNQDPSLVEMVEACNRIGTADHKYKTKYETMSAAFVAMKLQAGNCYNCGKPGHLKKDCL</sequence>
<evidence type="ECO:0000313" key="3">
    <source>
        <dbReference type="EMBL" id="NXN99976.1"/>
    </source>
</evidence>
<dbReference type="InterPro" id="IPR008916">
    <property type="entry name" value="Retrov_capsid_C"/>
</dbReference>
<dbReference type="PROSITE" id="PS50158">
    <property type="entry name" value="ZF_CCHC"/>
    <property type="match status" value="1"/>
</dbReference>
<dbReference type="GO" id="GO:0003676">
    <property type="term" value="F:nucleic acid binding"/>
    <property type="evidence" value="ECO:0007669"/>
    <property type="project" value="InterPro"/>
</dbReference>
<evidence type="ECO:0000313" key="4">
    <source>
        <dbReference type="Proteomes" id="UP000565785"/>
    </source>
</evidence>
<evidence type="ECO:0000256" key="1">
    <source>
        <dbReference type="PROSITE-ProRule" id="PRU00047"/>
    </source>
</evidence>
<keyword evidence="1" id="KW-0863">Zinc-finger</keyword>
<dbReference type="SUPFAM" id="SSF57756">
    <property type="entry name" value="Retrovirus zinc finger-like domains"/>
    <property type="match status" value="1"/>
</dbReference>
<dbReference type="GO" id="GO:0008270">
    <property type="term" value="F:zinc ion binding"/>
    <property type="evidence" value="ECO:0007669"/>
    <property type="project" value="UniProtKB-KW"/>
</dbReference>
<keyword evidence="4" id="KW-1185">Reference proteome</keyword>
<protein>
    <submittedName>
        <fullName evidence="3">POK9 protein</fullName>
    </submittedName>
</protein>
<feature type="non-terminal residue" evidence="3">
    <location>
        <position position="70"/>
    </location>
</feature>
<dbReference type="Proteomes" id="UP000565785">
    <property type="component" value="Unassembled WGS sequence"/>
</dbReference>
<feature type="domain" description="CCHC-type" evidence="2">
    <location>
        <begin position="56"/>
        <end position="69"/>
    </location>
</feature>
<proteinExistence type="predicted"/>
<comment type="caution">
    <text evidence="3">The sequence shown here is derived from an EMBL/GenBank/DDBJ whole genome shotgun (WGS) entry which is preliminary data.</text>
</comment>
<dbReference type="SUPFAM" id="SSF47353">
    <property type="entry name" value="Retrovirus capsid dimerization domain-like"/>
    <property type="match status" value="1"/>
</dbReference>
<name>A0A7L1NLK7_RHICY</name>
<dbReference type="InterPro" id="IPR001878">
    <property type="entry name" value="Znf_CCHC"/>
</dbReference>
<dbReference type="EMBL" id="VXBP01006870">
    <property type="protein sequence ID" value="NXN99976.1"/>
    <property type="molecule type" value="Genomic_DNA"/>
</dbReference>
<gene>
    <name evidence="3" type="primary">Ervk9_2</name>
    <name evidence="3" type="ORF">RHICYA_R15780</name>
</gene>
<reference evidence="3 4" key="1">
    <citation type="submission" date="2019-09" db="EMBL/GenBank/DDBJ databases">
        <title>Bird 10,000 Genomes (B10K) Project - Family phase.</title>
        <authorList>
            <person name="Zhang G."/>
        </authorList>
    </citation>
    <scope>NUCLEOTIDE SEQUENCE [LARGE SCALE GENOMIC DNA]</scope>
    <source>
        <strain evidence="3">B10K-DU-002-35</strain>
        <tissue evidence="3">Muscle</tissue>
    </source>
</reference>
<keyword evidence="1" id="KW-0862">Zinc</keyword>